<evidence type="ECO:0000256" key="1">
    <source>
        <dbReference type="SAM" id="MobiDB-lite"/>
    </source>
</evidence>
<dbReference type="Proteomes" id="UP000712600">
    <property type="component" value="Unassembled WGS sequence"/>
</dbReference>
<proteinExistence type="predicted"/>
<protein>
    <submittedName>
        <fullName evidence="2">Uncharacterized protein</fullName>
    </submittedName>
</protein>
<dbReference type="EMBL" id="QGKX02001521">
    <property type="protein sequence ID" value="KAF3507432.1"/>
    <property type="molecule type" value="Genomic_DNA"/>
</dbReference>
<sequence>MAEIVGNSSESVYSDEFPTNPSVGIVSSENSDEPYVVGIPSEMADGIPTTSFFWIWSEICQYSVANVRRPWCPSEAPSELGVFSCGGFDM</sequence>
<feature type="region of interest" description="Disordered" evidence="1">
    <location>
        <begin position="1"/>
        <end position="26"/>
    </location>
</feature>
<reference evidence="2" key="1">
    <citation type="submission" date="2019-12" db="EMBL/GenBank/DDBJ databases">
        <title>Genome sequencing and annotation of Brassica cretica.</title>
        <authorList>
            <person name="Studholme D.J."/>
            <person name="Sarris P."/>
        </authorList>
    </citation>
    <scope>NUCLEOTIDE SEQUENCE</scope>
    <source>
        <strain evidence="2">PFS-109/04</strain>
        <tissue evidence="2">Leaf</tissue>
    </source>
</reference>
<evidence type="ECO:0000313" key="3">
    <source>
        <dbReference type="Proteomes" id="UP000712600"/>
    </source>
</evidence>
<comment type="caution">
    <text evidence="2">The sequence shown here is derived from an EMBL/GenBank/DDBJ whole genome shotgun (WGS) entry which is preliminary data.</text>
</comment>
<dbReference type="AlphaFoldDB" id="A0A8S9P1Q2"/>
<gene>
    <name evidence="2" type="ORF">F2Q69_00005224</name>
</gene>
<evidence type="ECO:0000313" key="2">
    <source>
        <dbReference type="EMBL" id="KAF3507432.1"/>
    </source>
</evidence>
<organism evidence="2 3">
    <name type="scientific">Brassica cretica</name>
    <name type="common">Mustard</name>
    <dbReference type="NCBI Taxonomy" id="69181"/>
    <lineage>
        <taxon>Eukaryota</taxon>
        <taxon>Viridiplantae</taxon>
        <taxon>Streptophyta</taxon>
        <taxon>Embryophyta</taxon>
        <taxon>Tracheophyta</taxon>
        <taxon>Spermatophyta</taxon>
        <taxon>Magnoliopsida</taxon>
        <taxon>eudicotyledons</taxon>
        <taxon>Gunneridae</taxon>
        <taxon>Pentapetalae</taxon>
        <taxon>rosids</taxon>
        <taxon>malvids</taxon>
        <taxon>Brassicales</taxon>
        <taxon>Brassicaceae</taxon>
        <taxon>Brassiceae</taxon>
        <taxon>Brassica</taxon>
    </lineage>
</organism>
<accession>A0A8S9P1Q2</accession>
<name>A0A8S9P1Q2_BRACR</name>